<proteinExistence type="inferred from homology"/>
<dbReference type="NCBIfam" id="TIGR02937">
    <property type="entry name" value="sigma70-ECF"/>
    <property type="match status" value="1"/>
</dbReference>
<dbReference type="Pfam" id="PF04542">
    <property type="entry name" value="Sigma70_r2"/>
    <property type="match status" value="1"/>
</dbReference>
<dbReference type="SUPFAM" id="SSF88659">
    <property type="entry name" value="Sigma3 and sigma4 domains of RNA polymerase sigma factors"/>
    <property type="match status" value="1"/>
</dbReference>
<dbReference type="AlphaFoldDB" id="A0AAJ1C096"/>
<dbReference type="InterPro" id="IPR036388">
    <property type="entry name" value="WH-like_DNA-bd_sf"/>
</dbReference>
<organism evidence="8 10">
    <name type="scientific">Ciceribacter sichuanensis</name>
    <dbReference type="NCBI Taxonomy" id="2949647"/>
    <lineage>
        <taxon>Bacteria</taxon>
        <taxon>Pseudomonadati</taxon>
        <taxon>Pseudomonadota</taxon>
        <taxon>Alphaproteobacteria</taxon>
        <taxon>Hyphomicrobiales</taxon>
        <taxon>Rhizobiaceae</taxon>
        <taxon>Ciceribacter</taxon>
    </lineage>
</organism>
<reference evidence="8 9" key="1">
    <citation type="submission" date="2022-06" db="EMBL/GenBank/DDBJ databases">
        <authorList>
            <person name="Sun Q."/>
        </authorList>
    </citation>
    <scope>NUCLEOTIDE SEQUENCE</scope>
    <source>
        <strain evidence="8">S101</strain>
        <strain evidence="7 9">S153</strain>
    </source>
</reference>
<dbReference type="PANTHER" id="PTHR43133">
    <property type="entry name" value="RNA POLYMERASE ECF-TYPE SIGMA FACTO"/>
    <property type="match status" value="1"/>
</dbReference>
<evidence type="ECO:0000313" key="7">
    <source>
        <dbReference type="EMBL" id="MCM2403743.1"/>
    </source>
</evidence>
<evidence type="ECO:0000256" key="1">
    <source>
        <dbReference type="ARBA" id="ARBA00010641"/>
    </source>
</evidence>
<dbReference type="EMBL" id="JAMQAY010000010">
    <property type="protein sequence ID" value="MCM2403743.1"/>
    <property type="molecule type" value="Genomic_DNA"/>
</dbReference>
<dbReference type="RefSeq" id="WP_250915089.1">
    <property type="nucleotide sequence ID" value="NZ_JAMQAY010000010.1"/>
</dbReference>
<dbReference type="InterPro" id="IPR013324">
    <property type="entry name" value="RNA_pol_sigma_r3/r4-like"/>
</dbReference>
<evidence type="ECO:0000256" key="4">
    <source>
        <dbReference type="ARBA" id="ARBA00023163"/>
    </source>
</evidence>
<dbReference type="InterPro" id="IPR013325">
    <property type="entry name" value="RNA_pol_sigma_r2"/>
</dbReference>
<evidence type="ECO:0000313" key="10">
    <source>
        <dbReference type="Proteomes" id="UP001155380"/>
    </source>
</evidence>
<comment type="similarity">
    <text evidence="1">Belongs to the sigma-70 factor family. ECF subfamily.</text>
</comment>
<dbReference type="GO" id="GO:0003677">
    <property type="term" value="F:DNA binding"/>
    <property type="evidence" value="ECO:0007669"/>
    <property type="project" value="InterPro"/>
</dbReference>
<keyword evidence="4" id="KW-0804">Transcription</keyword>
<dbReference type="InterPro" id="IPR039425">
    <property type="entry name" value="RNA_pol_sigma-70-like"/>
</dbReference>
<evidence type="ECO:0000313" key="9">
    <source>
        <dbReference type="Proteomes" id="UP001155079"/>
    </source>
</evidence>
<evidence type="ECO:0000259" key="6">
    <source>
        <dbReference type="Pfam" id="PF08281"/>
    </source>
</evidence>
<dbReference type="Proteomes" id="UP001155380">
    <property type="component" value="Unassembled WGS sequence"/>
</dbReference>
<evidence type="ECO:0000313" key="8">
    <source>
        <dbReference type="EMBL" id="MCO5959456.1"/>
    </source>
</evidence>
<evidence type="ECO:0000256" key="2">
    <source>
        <dbReference type="ARBA" id="ARBA00023015"/>
    </source>
</evidence>
<dbReference type="EMBL" id="JAMXLX010000009">
    <property type="protein sequence ID" value="MCO5959456.1"/>
    <property type="molecule type" value="Genomic_DNA"/>
</dbReference>
<dbReference type="Proteomes" id="UP001155079">
    <property type="component" value="Unassembled WGS sequence"/>
</dbReference>
<dbReference type="Gene3D" id="1.10.1740.10">
    <property type="match status" value="1"/>
</dbReference>
<dbReference type="Pfam" id="PF08281">
    <property type="entry name" value="Sigma70_r4_2"/>
    <property type="match status" value="1"/>
</dbReference>
<dbReference type="InterPro" id="IPR013249">
    <property type="entry name" value="RNA_pol_sigma70_r4_t2"/>
</dbReference>
<dbReference type="InterPro" id="IPR014284">
    <property type="entry name" value="RNA_pol_sigma-70_dom"/>
</dbReference>
<gene>
    <name evidence="7" type="ORF">NBH20_21430</name>
    <name evidence="8" type="ORF">NBH21_22020</name>
</gene>
<feature type="domain" description="RNA polymerase sigma factor 70 region 4 type 2" evidence="6">
    <location>
        <begin position="111"/>
        <end position="158"/>
    </location>
</feature>
<dbReference type="InterPro" id="IPR007627">
    <property type="entry name" value="RNA_pol_sigma70_r2"/>
</dbReference>
<keyword evidence="9" id="KW-1185">Reference proteome</keyword>
<evidence type="ECO:0000256" key="3">
    <source>
        <dbReference type="ARBA" id="ARBA00023082"/>
    </source>
</evidence>
<feature type="domain" description="RNA polymerase sigma-70 region 2" evidence="5">
    <location>
        <begin position="11"/>
        <end position="77"/>
    </location>
</feature>
<name>A0AAJ1C096_9HYPH</name>
<protein>
    <submittedName>
        <fullName evidence="8">RNA polymerase sigma factor</fullName>
    </submittedName>
</protein>
<dbReference type="GO" id="GO:0016987">
    <property type="term" value="F:sigma factor activity"/>
    <property type="evidence" value="ECO:0007669"/>
    <property type="project" value="UniProtKB-KW"/>
</dbReference>
<evidence type="ECO:0000259" key="5">
    <source>
        <dbReference type="Pfam" id="PF04542"/>
    </source>
</evidence>
<accession>A0AAJ1C096</accession>
<dbReference type="SUPFAM" id="SSF88946">
    <property type="entry name" value="Sigma2 domain of RNA polymerase sigma factors"/>
    <property type="match status" value="1"/>
</dbReference>
<dbReference type="GO" id="GO:0006352">
    <property type="term" value="P:DNA-templated transcription initiation"/>
    <property type="evidence" value="ECO:0007669"/>
    <property type="project" value="InterPro"/>
</dbReference>
<comment type="caution">
    <text evidence="8">The sequence shown here is derived from an EMBL/GenBank/DDBJ whole genome shotgun (WGS) entry which is preliminary data.</text>
</comment>
<keyword evidence="2" id="KW-0805">Transcription regulation</keyword>
<dbReference type="Gene3D" id="1.10.10.10">
    <property type="entry name" value="Winged helix-like DNA-binding domain superfamily/Winged helix DNA-binding domain"/>
    <property type="match status" value="1"/>
</dbReference>
<dbReference type="PANTHER" id="PTHR43133:SF63">
    <property type="entry name" value="RNA POLYMERASE SIGMA FACTOR FECI-RELATED"/>
    <property type="match status" value="1"/>
</dbReference>
<keyword evidence="3" id="KW-0731">Sigma factor</keyword>
<sequence>MNERPDLHFGLYMAHRPVLIDYASRLLGTREGAEDIVQEAFLRFLPATSRGEAALPPRSYLFRIVRNLVIDRHRRRKLEAKQSEQDAPDWAAPQAMPTPEESVLFCEGMRRAMDMIASLPEKQRIALEMVRFGGYSAEDVAAHLGVSLRTAYRLVEDAMIAVTTRLQQDTDDLPPHGRKP</sequence>